<dbReference type="InterPro" id="IPR043159">
    <property type="entry name" value="Lectin_gal-bd_sf"/>
</dbReference>
<name>A0ABV0ZZW4_9TELE</name>
<dbReference type="PROSITE" id="PS50228">
    <property type="entry name" value="SUEL_LECTIN"/>
    <property type="match status" value="4"/>
</dbReference>
<dbReference type="InterPro" id="IPR000922">
    <property type="entry name" value="Lectin_gal-bd_dom"/>
</dbReference>
<accession>A0ABV0ZZW4</accession>
<protein>
    <recommendedName>
        <fullName evidence="3">SUEL-type lectin domain-containing protein</fullName>
    </recommendedName>
</protein>
<dbReference type="CDD" id="cd22835">
    <property type="entry name" value="Gal_Rha_Lectin_SML_rpt2"/>
    <property type="match status" value="2"/>
</dbReference>
<keyword evidence="1" id="KW-0430">Lectin</keyword>
<dbReference type="Gene3D" id="2.60.120.740">
    <property type="match status" value="4"/>
</dbReference>
<dbReference type="CDD" id="cd22833">
    <property type="entry name" value="Gal_Rha_Lectin_CSL1-2_RBL_SML_rpt1"/>
    <property type="match status" value="2"/>
</dbReference>
<feature type="domain" description="SUEL-type lectin" evidence="3">
    <location>
        <begin position="410"/>
        <end position="499"/>
    </location>
</feature>
<organism evidence="4 5">
    <name type="scientific">Ameca splendens</name>
    <dbReference type="NCBI Taxonomy" id="208324"/>
    <lineage>
        <taxon>Eukaryota</taxon>
        <taxon>Metazoa</taxon>
        <taxon>Chordata</taxon>
        <taxon>Craniata</taxon>
        <taxon>Vertebrata</taxon>
        <taxon>Euteleostomi</taxon>
        <taxon>Actinopterygii</taxon>
        <taxon>Neopterygii</taxon>
        <taxon>Teleostei</taxon>
        <taxon>Neoteleostei</taxon>
        <taxon>Acanthomorphata</taxon>
        <taxon>Ovalentaria</taxon>
        <taxon>Atherinomorphae</taxon>
        <taxon>Cyprinodontiformes</taxon>
        <taxon>Goodeidae</taxon>
        <taxon>Ameca</taxon>
    </lineage>
</organism>
<sequence length="501" mass="55010">MTHLLSGWISASYPSWGYDVVNFLCFYPPKSESSNTMIFFCTTLFLASICLLVHEGFSKETVTTCAENTVHRLSCDLDSVIKVETALYGREDNVTCTEGKSPAEVSTTDCSLAGAADVVKKRCNGKKVCELSTEVFGGSVPCRGTAKYLKTTYTCLPAFHRVTCEHSLSYLHCDEGQVIVIYGADYGRRDQITCVYERPASQIQNTACYSPTSKVAESCQEKNSCIIKASNSEFGDPCVGVYKYLEVAYACQYPVTPDDQVDMSQLCKVSPLFYSSSKPHKERSLVLSSALLLATAGLLMPSVAVTERAITCDDSSSIQRLSCDNGVIDVQSALYGRTDRQICSEGRSPQQLANTKCSQEGSVALVKSRCDGKTICEFSPSDIRIIDPCNGIVKYLDTNYTCVPAIHFVTCEHSYATLHCEHGQVIFVYGADYGRRDHTTCSYRRPASQTENVYCSNPTRNVAEICNGKNSCTVRASNSVFGDPCAGTFKYLEVAYTCEYL</sequence>
<feature type="domain" description="SUEL-type lectin" evidence="3">
    <location>
        <begin position="73"/>
        <end position="156"/>
    </location>
</feature>
<evidence type="ECO:0000313" key="4">
    <source>
        <dbReference type="EMBL" id="MEQ2311787.1"/>
    </source>
</evidence>
<proteinExistence type="predicted"/>
<evidence type="ECO:0000259" key="3">
    <source>
        <dbReference type="PROSITE" id="PS50228"/>
    </source>
</evidence>
<comment type="caution">
    <text evidence="4">The sequence shown here is derived from an EMBL/GenBank/DDBJ whole genome shotgun (WGS) entry which is preliminary data.</text>
</comment>
<feature type="domain" description="SUEL-type lectin" evidence="3">
    <location>
        <begin position="321"/>
        <end position="403"/>
    </location>
</feature>
<evidence type="ECO:0000256" key="1">
    <source>
        <dbReference type="ARBA" id="ARBA00022734"/>
    </source>
</evidence>
<dbReference type="EMBL" id="JAHRIP010077519">
    <property type="protein sequence ID" value="MEQ2311787.1"/>
    <property type="molecule type" value="Genomic_DNA"/>
</dbReference>
<evidence type="ECO:0000313" key="5">
    <source>
        <dbReference type="Proteomes" id="UP001469553"/>
    </source>
</evidence>
<keyword evidence="2" id="KW-0677">Repeat</keyword>
<evidence type="ECO:0000256" key="2">
    <source>
        <dbReference type="ARBA" id="ARBA00022737"/>
    </source>
</evidence>
<keyword evidence="5" id="KW-1185">Reference proteome</keyword>
<reference evidence="4 5" key="1">
    <citation type="submission" date="2021-06" db="EMBL/GenBank/DDBJ databases">
        <authorList>
            <person name="Palmer J.M."/>
        </authorList>
    </citation>
    <scope>NUCLEOTIDE SEQUENCE [LARGE SCALE GENOMIC DNA]</scope>
    <source>
        <strain evidence="4 5">AS_MEX2019</strain>
        <tissue evidence="4">Muscle</tissue>
    </source>
</reference>
<dbReference type="Pfam" id="PF02140">
    <property type="entry name" value="SUEL_Lectin"/>
    <property type="match status" value="4"/>
</dbReference>
<dbReference type="Proteomes" id="UP001469553">
    <property type="component" value="Unassembled WGS sequence"/>
</dbReference>
<feature type="domain" description="SUEL-type lectin" evidence="3">
    <location>
        <begin position="163"/>
        <end position="252"/>
    </location>
</feature>
<dbReference type="PANTHER" id="PTHR46780">
    <property type="entry name" value="PROTEIN EVA-1"/>
    <property type="match status" value="1"/>
</dbReference>
<gene>
    <name evidence="4" type="ORF">AMECASPLE_024177</name>
</gene>